<proteinExistence type="predicted"/>
<feature type="non-terminal residue" evidence="2">
    <location>
        <position position="144"/>
    </location>
</feature>
<dbReference type="InterPro" id="IPR050256">
    <property type="entry name" value="Glycosyltransferase_2"/>
</dbReference>
<accession>X0YTP7</accession>
<name>X0YTP7_9ZZZZ</name>
<reference evidence="2" key="1">
    <citation type="journal article" date="2014" name="Front. Microbiol.">
        <title>High frequency of phylogenetically diverse reductive dehalogenase-homologous genes in deep subseafloor sedimentary metagenomes.</title>
        <authorList>
            <person name="Kawai M."/>
            <person name="Futagami T."/>
            <person name="Toyoda A."/>
            <person name="Takaki Y."/>
            <person name="Nishi S."/>
            <person name="Hori S."/>
            <person name="Arai W."/>
            <person name="Tsubouchi T."/>
            <person name="Morono Y."/>
            <person name="Uchiyama I."/>
            <person name="Ito T."/>
            <person name="Fujiyama A."/>
            <person name="Inagaki F."/>
            <person name="Takami H."/>
        </authorList>
    </citation>
    <scope>NUCLEOTIDE SEQUENCE</scope>
    <source>
        <strain evidence="2">Expedition CK06-06</strain>
    </source>
</reference>
<dbReference type="Gene3D" id="3.90.550.10">
    <property type="entry name" value="Spore Coat Polysaccharide Biosynthesis Protein SpsA, Chain A"/>
    <property type="match status" value="1"/>
</dbReference>
<evidence type="ECO:0000313" key="2">
    <source>
        <dbReference type="EMBL" id="GAG40001.1"/>
    </source>
</evidence>
<comment type="caution">
    <text evidence="2">The sequence shown here is derived from an EMBL/GenBank/DDBJ whole genome shotgun (WGS) entry which is preliminary data.</text>
</comment>
<evidence type="ECO:0000259" key="1">
    <source>
        <dbReference type="Pfam" id="PF00535"/>
    </source>
</evidence>
<organism evidence="2">
    <name type="scientific">marine sediment metagenome</name>
    <dbReference type="NCBI Taxonomy" id="412755"/>
    <lineage>
        <taxon>unclassified sequences</taxon>
        <taxon>metagenomes</taxon>
        <taxon>ecological metagenomes</taxon>
    </lineage>
</organism>
<dbReference type="PANTHER" id="PTHR48090">
    <property type="entry name" value="UNDECAPRENYL-PHOSPHATE 4-DEOXY-4-FORMAMIDO-L-ARABINOSE TRANSFERASE-RELATED"/>
    <property type="match status" value="1"/>
</dbReference>
<dbReference type="Pfam" id="PF00535">
    <property type="entry name" value="Glycos_transf_2"/>
    <property type="match status" value="1"/>
</dbReference>
<dbReference type="SUPFAM" id="SSF53448">
    <property type="entry name" value="Nucleotide-diphospho-sugar transferases"/>
    <property type="match status" value="1"/>
</dbReference>
<dbReference type="AlphaFoldDB" id="X0YTP7"/>
<dbReference type="CDD" id="cd04179">
    <property type="entry name" value="DPM_DPG-synthase_like"/>
    <property type="match status" value="1"/>
</dbReference>
<feature type="domain" description="Glycosyltransferase 2-like" evidence="1">
    <location>
        <begin position="6"/>
        <end position="134"/>
    </location>
</feature>
<dbReference type="EMBL" id="BARS01047453">
    <property type="protein sequence ID" value="GAG40001.1"/>
    <property type="molecule type" value="Genomic_DNA"/>
</dbReference>
<protein>
    <recommendedName>
        <fullName evidence="1">Glycosyltransferase 2-like domain-containing protein</fullName>
    </recommendedName>
</protein>
<dbReference type="InterPro" id="IPR001173">
    <property type="entry name" value="Glyco_trans_2-like"/>
</dbReference>
<dbReference type="InterPro" id="IPR029044">
    <property type="entry name" value="Nucleotide-diphossugar_trans"/>
</dbReference>
<sequence>MKPKVSVVIPCYNEEENLKRGVLDQVEKYLKKQDYPSEVIISDDESTDGSIKFVEKFKKYNPRFKLLKNKHGGKPFALRSGLKKARGEVVLFTDMDQSAPITEIEKLLPWFEKDYDVVFGSRGLERKNFPFYRKIASIVFRYVR</sequence>
<gene>
    <name evidence="2" type="ORF">S01H1_71273</name>
</gene>